<name>A0A1H3R421_9BACT</name>
<accession>A0A1H3R421</accession>
<gene>
    <name evidence="1" type="ORF">SAMN05444412_107174</name>
</gene>
<dbReference type="Proteomes" id="UP000199663">
    <property type="component" value="Unassembled WGS sequence"/>
</dbReference>
<protein>
    <recommendedName>
        <fullName evidence="3">Secreted protein</fullName>
    </recommendedName>
</protein>
<sequence>MKSFKRKLRRFCYFILLILGSAGIGLSGGVPIPLFNKKEDYDGGNIEMVENKKKEDDQFMLKINL</sequence>
<comment type="caution">
    <text evidence="1">The sequence shown here is derived from an EMBL/GenBank/DDBJ whole genome shotgun (WGS) entry which is preliminary data.</text>
</comment>
<organism evidence="1 2">
    <name type="scientific">Rhodonellum ikkaensis</name>
    <dbReference type="NCBI Taxonomy" id="336829"/>
    <lineage>
        <taxon>Bacteria</taxon>
        <taxon>Pseudomonadati</taxon>
        <taxon>Bacteroidota</taxon>
        <taxon>Cytophagia</taxon>
        <taxon>Cytophagales</taxon>
        <taxon>Cytophagaceae</taxon>
        <taxon>Rhodonellum</taxon>
    </lineage>
</organism>
<evidence type="ECO:0008006" key="3">
    <source>
        <dbReference type="Google" id="ProtNLM"/>
    </source>
</evidence>
<proteinExistence type="predicted"/>
<evidence type="ECO:0000313" key="1">
    <source>
        <dbReference type="EMBL" id="SDZ20346.1"/>
    </source>
</evidence>
<evidence type="ECO:0000313" key="2">
    <source>
        <dbReference type="Proteomes" id="UP000199663"/>
    </source>
</evidence>
<dbReference type="EMBL" id="FNQC01000007">
    <property type="protein sequence ID" value="SDZ20346.1"/>
    <property type="molecule type" value="Genomic_DNA"/>
</dbReference>
<dbReference type="RefSeq" id="WP_019597793.1">
    <property type="nucleotide sequence ID" value="NZ_FNQC01000007.1"/>
</dbReference>
<keyword evidence="2" id="KW-1185">Reference proteome</keyword>
<reference evidence="1 2" key="1">
    <citation type="submission" date="2016-10" db="EMBL/GenBank/DDBJ databases">
        <authorList>
            <person name="Varghese N."/>
            <person name="Submissions S."/>
        </authorList>
    </citation>
    <scope>NUCLEOTIDE SEQUENCE [LARGE SCALE GENOMIC DNA]</scope>
    <source>
        <strain evidence="1 2">DSM 17997</strain>
    </source>
</reference>